<dbReference type="InterPro" id="IPR007553">
    <property type="entry name" value="2-thiour_desulf"/>
</dbReference>
<feature type="domain" description="DUF1722" evidence="1">
    <location>
        <begin position="193"/>
        <end position="309"/>
    </location>
</feature>
<gene>
    <name evidence="2" type="ORF">SAMN02745163_04463</name>
</gene>
<dbReference type="EMBL" id="FQZB01000028">
    <property type="protein sequence ID" value="SHK78859.1"/>
    <property type="molecule type" value="Genomic_DNA"/>
</dbReference>
<dbReference type="PANTHER" id="PTHR30087">
    <property type="entry name" value="INNER MEMBRANE PROTEIN"/>
    <property type="match status" value="1"/>
</dbReference>
<organism evidence="2 3">
    <name type="scientific">Clostridium cavendishii DSM 21758</name>
    <dbReference type="NCBI Taxonomy" id="1121302"/>
    <lineage>
        <taxon>Bacteria</taxon>
        <taxon>Bacillati</taxon>
        <taxon>Bacillota</taxon>
        <taxon>Clostridia</taxon>
        <taxon>Eubacteriales</taxon>
        <taxon>Clostridiaceae</taxon>
        <taxon>Clostridium</taxon>
    </lineage>
</organism>
<evidence type="ECO:0000313" key="2">
    <source>
        <dbReference type="EMBL" id="SHK78859.1"/>
    </source>
</evidence>
<dbReference type="PANTHER" id="PTHR30087:SF0">
    <property type="entry name" value="INNER MEMBRANE PROTEIN"/>
    <property type="match status" value="1"/>
</dbReference>
<protein>
    <submittedName>
        <fullName evidence="2">Uncharacterized conserved protein YbgA, DUF1722 family</fullName>
    </submittedName>
</protein>
<dbReference type="STRING" id="1121302.SAMN02745163_04463"/>
<dbReference type="RefSeq" id="WP_072993709.1">
    <property type="nucleotide sequence ID" value="NZ_FQZB01000028.1"/>
</dbReference>
<sequence length="324" mass="37045">MKEWPKPTLLISKCLNDHKCRYDGSSATSDTFKTLLPYINIIEVCPEQDIGLETPREAIRLMSQNNSIHLISPKLNKDYTKQMTELADDIICKLKQKDIDGALLKSHSPSCGIKDIKIYYSDKKGSASSKGSGIFGGKLCDSFSSLPIEDEGRINNFLIREHFLTRIFTLAEFKTVYSTNKISSLLEFHAKNKLLFMAYNQTGLKKLGNIAANRLSLNIDEVFKEYYKELCNQFLKLPRYTSVINVFNHALGYFDKELNSKEKNFFNELIEKFRVGKIPQSVIINLLKSYAIRFNNDYLLSQTLLEPYPEELIDICDSGKGTVR</sequence>
<dbReference type="Pfam" id="PF04463">
    <property type="entry name" value="2-thiour_desulf"/>
    <property type="match status" value="1"/>
</dbReference>
<name>A0A1M6VBM8_9CLOT</name>
<dbReference type="OrthoDB" id="9797779at2"/>
<evidence type="ECO:0000313" key="3">
    <source>
        <dbReference type="Proteomes" id="UP000184310"/>
    </source>
</evidence>
<dbReference type="InterPro" id="IPR013560">
    <property type="entry name" value="DUF1722"/>
</dbReference>
<reference evidence="2 3" key="1">
    <citation type="submission" date="2016-11" db="EMBL/GenBank/DDBJ databases">
        <authorList>
            <person name="Jaros S."/>
            <person name="Januszkiewicz K."/>
            <person name="Wedrychowicz H."/>
        </authorList>
    </citation>
    <scope>NUCLEOTIDE SEQUENCE [LARGE SCALE GENOMIC DNA]</scope>
    <source>
        <strain evidence="2 3">DSM 21758</strain>
    </source>
</reference>
<keyword evidence="3" id="KW-1185">Reference proteome</keyword>
<dbReference type="AlphaFoldDB" id="A0A1M6VBM8"/>
<proteinExistence type="predicted"/>
<accession>A0A1M6VBM8</accession>
<dbReference type="Pfam" id="PF08349">
    <property type="entry name" value="DUF1722"/>
    <property type="match status" value="1"/>
</dbReference>
<evidence type="ECO:0000259" key="1">
    <source>
        <dbReference type="Pfam" id="PF08349"/>
    </source>
</evidence>
<dbReference type="Proteomes" id="UP000184310">
    <property type="component" value="Unassembled WGS sequence"/>
</dbReference>